<comment type="similarity">
    <text evidence="2 5">Belongs to the RecX family.</text>
</comment>
<evidence type="ECO:0000256" key="4">
    <source>
        <dbReference type="ARBA" id="ARBA00022490"/>
    </source>
</evidence>
<dbReference type="RefSeq" id="WP_303997917.1">
    <property type="nucleotide sequence ID" value="NZ_DXWG01000028.1"/>
</dbReference>
<evidence type="ECO:0000256" key="3">
    <source>
        <dbReference type="ARBA" id="ARBA00018111"/>
    </source>
</evidence>
<protein>
    <recommendedName>
        <fullName evidence="3 5">Regulatory protein RecX</fullName>
    </recommendedName>
</protein>
<comment type="caution">
    <text evidence="7">The sequence shown here is derived from an EMBL/GenBank/DDBJ whole genome shotgun (WGS) entry which is preliminary data.</text>
</comment>
<dbReference type="Pfam" id="PF21982">
    <property type="entry name" value="RecX_HTH1"/>
    <property type="match status" value="1"/>
</dbReference>
<evidence type="ECO:0000256" key="5">
    <source>
        <dbReference type="HAMAP-Rule" id="MF_01114"/>
    </source>
</evidence>
<evidence type="ECO:0000256" key="1">
    <source>
        <dbReference type="ARBA" id="ARBA00004496"/>
    </source>
</evidence>
<organism evidence="7 8">
    <name type="scientific">Megamonas hypermegale</name>
    <dbReference type="NCBI Taxonomy" id="158847"/>
    <lineage>
        <taxon>Bacteria</taxon>
        <taxon>Bacillati</taxon>
        <taxon>Bacillota</taxon>
        <taxon>Negativicutes</taxon>
        <taxon>Selenomonadales</taxon>
        <taxon>Selenomonadaceae</taxon>
        <taxon>Megamonas</taxon>
    </lineage>
</organism>
<dbReference type="InterPro" id="IPR053926">
    <property type="entry name" value="RecX_HTH_1st"/>
</dbReference>
<comment type="subcellular location">
    <subcellularLocation>
        <location evidence="1 5">Cytoplasm</location>
    </subcellularLocation>
</comment>
<accession>A0A921L834</accession>
<dbReference type="AlphaFoldDB" id="A0A921L834"/>
<comment type="function">
    <text evidence="5">Modulates RecA activity.</text>
</comment>
<evidence type="ECO:0000313" key="7">
    <source>
        <dbReference type="EMBL" id="HJF85499.1"/>
    </source>
</evidence>
<feature type="domain" description="RecX first three-helical" evidence="6">
    <location>
        <begin position="9"/>
        <end position="48"/>
    </location>
</feature>
<dbReference type="PANTHER" id="PTHR33602:SF1">
    <property type="entry name" value="REGULATORY PROTEIN RECX FAMILY PROTEIN"/>
    <property type="match status" value="1"/>
</dbReference>
<dbReference type="GO" id="GO:0005737">
    <property type="term" value="C:cytoplasm"/>
    <property type="evidence" value="ECO:0007669"/>
    <property type="project" value="UniProtKB-SubCell"/>
</dbReference>
<dbReference type="EMBL" id="DYVR01000209">
    <property type="protein sequence ID" value="HJF85499.1"/>
    <property type="molecule type" value="Genomic_DNA"/>
</dbReference>
<reference evidence="7" key="2">
    <citation type="submission" date="2021-09" db="EMBL/GenBank/DDBJ databases">
        <authorList>
            <person name="Gilroy R."/>
        </authorList>
    </citation>
    <scope>NUCLEOTIDE SEQUENCE</scope>
    <source>
        <strain evidence="7">7318</strain>
    </source>
</reference>
<dbReference type="Proteomes" id="UP000780768">
    <property type="component" value="Unassembled WGS sequence"/>
</dbReference>
<gene>
    <name evidence="5" type="primary">recX</name>
    <name evidence="7" type="ORF">K8V65_07555</name>
</gene>
<dbReference type="GO" id="GO:0006282">
    <property type="term" value="P:regulation of DNA repair"/>
    <property type="evidence" value="ECO:0007669"/>
    <property type="project" value="UniProtKB-UniRule"/>
</dbReference>
<dbReference type="InterPro" id="IPR036388">
    <property type="entry name" value="WH-like_DNA-bd_sf"/>
</dbReference>
<evidence type="ECO:0000259" key="6">
    <source>
        <dbReference type="Pfam" id="PF21982"/>
    </source>
</evidence>
<keyword evidence="4 5" id="KW-0963">Cytoplasm</keyword>
<evidence type="ECO:0000256" key="2">
    <source>
        <dbReference type="ARBA" id="ARBA00009695"/>
    </source>
</evidence>
<dbReference type="Gene3D" id="1.10.10.10">
    <property type="entry name" value="Winged helix-like DNA-binding domain superfamily/Winged helix DNA-binding domain"/>
    <property type="match status" value="1"/>
</dbReference>
<dbReference type="HAMAP" id="MF_01114">
    <property type="entry name" value="RecX"/>
    <property type="match status" value="1"/>
</dbReference>
<dbReference type="InterPro" id="IPR003783">
    <property type="entry name" value="Regulatory_RecX"/>
</dbReference>
<evidence type="ECO:0000313" key="8">
    <source>
        <dbReference type="Proteomes" id="UP000780768"/>
    </source>
</evidence>
<proteinExistence type="inferred from homology"/>
<dbReference type="PANTHER" id="PTHR33602">
    <property type="entry name" value="REGULATORY PROTEIN RECX FAMILY PROTEIN"/>
    <property type="match status" value="1"/>
</dbReference>
<name>A0A921L834_9FIRM</name>
<sequence length="152" mass="17571">MKVQNSKTALVYAVDLLAARAYSEKQLTDKLKRRGYSETEIAAAMQRLTERHYIDDGDLCQRQYQAYLNEGKRSIKAILYKLKEKGFNSVDIENAQAECDIDTADYEYRVCIKLLAAHFKRSADRQKCQAYLYRKGFNFSAARNAVDEFLSE</sequence>
<reference evidence="7" key="1">
    <citation type="journal article" date="2021" name="PeerJ">
        <title>Extensive microbial diversity within the chicken gut microbiome revealed by metagenomics and culture.</title>
        <authorList>
            <person name="Gilroy R."/>
            <person name="Ravi A."/>
            <person name="Getino M."/>
            <person name="Pursley I."/>
            <person name="Horton D.L."/>
            <person name="Alikhan N.F."/>
            <person name="Baker D."/>
            <person name="Gharbi K."/>
            <person name="Hall N."/>
            <person name="Watson M."/>
            <person name="Adriaenssens E.M."/>
            <person name="Foster-Nyarko E."/>
            <person name="Jarju S."/>
            <person name="Secka A."/>
            <person name="Antonio M."/>
            <person name="Oren A."/>
            <person name="Chaudhuri R.R."/>
            <person name="La Ragione R."/>
            <person name="Hildebrand F."/>
            <person name="Pallen M.J."/>
        </authorList>
    </citation>
    <scope>NUCLEOTIDE SEQUENCE</scope>
    <source>
        <strain evidence="7">7318</strain>
    </source>
</reference>